<dbReference type="AlphaFoldDB" id="A0A6J2Y1Q6"/>
<dbReference type="KEGG" id="soy:115883080"/>
<organism evidence="2 3">
    <name type="scientific">Sitophilus oryzae</name>
    <name type="common">Rice weevil</name>
    <name type="synonym">Curculio oryzae</name>
    <dbReference type="NCBI Taxonomy" id="7048"/>
    <lineage>
        <taxon>Eukaryota</taxon>
        <taxon>Metazoa</taxon>
        <taxon>Ecdysozoa</taxon>
        <taxon>Arthropoda</taxon>
        <taxon>Hexapoda</taxon>
        <taxon>Insecta</taxon>
        <taxon>Pterygota</taxon>
        <taxon>Neoptera</taxon>
        <taxon>Endopterygota</taxon>
        <taxon>Coleoptera</taxon>
        <taxon>Polyphaga</taxon>
        <taxon>Cucujiformia</taxon>
        <taxon>Curculionidae</taxon>
        <taxon>Dryophthorinae</taxon>
        <taxon>Sitophilus</taxon>
    </lineage>
</organism>
<keyword evidence="2" id="KW-1185">Reference proteome</keyword>
<name>A0A6J2Y1Q6_SITOR</name>
<dbReference type="OrthoDB" id="7356441at2759"/>
<sequence>MWTLTYTLYVYQCANIVNVNFPNCRYFKAGSPSRNWIINPKANRGLPPHYPSRRGSVTPISSLALSSAPATPNRSRSLDGLLDSESMKSDEKAIPSEAAADSCTNFDFPDKEAQTDTHTNLNKVKAHSVDDVLDSSIELDKHSIRSNSSEAKRKQNFMDRCVNKVRSLIRK</sequence>
<protein>
    <submittedName>
        <fullName evidence="3">Uncharacterized protein LOC115883080</fullName>
    </submittedName>
</protein>
<dbReference type="Proteomes" id="UP000504635">
    <property type="component" value="Unplaced"/>
</dbReference>
<dbReference type="GeneID" id="115883080"/>
<evidence type="ECO:0000256" key="1">
    <source>
        <dbReference type="SAM" id="MobiDB-lite"/>
    </source>
</evidence>
<feature type="compositionally biased region" description="Basic and acidic residues" evidence="1">
    <location>
        <begin position="85"/>
        <end position="94"/>
    </location>
</feature>
<gene>
    <name evidence="3" type="primary">LOC115883080</name>
</gene>
<proteinExistence type="predicted"/>
<accession>A0A6J2Y1Q6</accession>
<dbReference type="InParanoid" id="A0A6J2Y1Q6"/>
<reference evidence="3" key="1">
    <citation type="submission" date="2025-08" db="UniProtKB">
        <authorList>
            <consortium name="RefSeq"/>
        </authorList>
    </citation>
    <scope>IDENTIFICATION</scope>
    <source>
        <tissue evidence="3">Gonads</tissue>
    </source>
</reference>
<feature type="region of interest" description="Disordered" evidence="1">
    <location>
        <begin position="64"/>
        <end position="98"/>
    </location>
</feature>
<evidence type="ECO:0000313" key="3">
    <source>
        <dbReference type="RefSeq" id="XP_030757226.1"/>
    </source>
</evidence>
<dbReference type="RefSeq" id="XP_030757226.1">
    <property type="nucleotide sequence ID" value="XM_030901366.1"/>
</dbReference>
<evidence type="ECO:0000313" key="2">
    <source>
        <dbReference type="Proteomes" id="UP000504635"/>
    </source>
</evidence>